<sequence>MNFMEELQLKYVEIIFDKQTPQKIGTDINILSRIDNGQVENLEYKFIVGKGGIWNTIQEFSGNNRCVWKPKREGEYMVMVQAREKDGKKSLDYLAKEGYSIVEGEAVSYMGGYEESVDKAVNESEDNMIFKNIIDNEEKTLLNLKEENPLINEEFRELINSSEENIVFLDAQELLRYEKEVFVGIDDKGRDEIALSETKNKEINIECNTNEILHEVMLENGRSETGNLENSIGLELGIIADVVIDKEEIMVGEKCSIEVNTNNDGEYLYRFYIRKKDQWDIVRDYDTVNILRYTATEIGEKEFLIQCKRMESAENFEDYKTIKIKVIDTAKAEIVNFKCLNKSLIVGDKLGFIVETNIEKQLEENIVLLYKFYKISKDGKSVCIQDYSTKNDVYYRELESGNYRILCLVKSILSNKEYDDRAILVYNVKPYKDIKINSFVANLNSPQASETDIRFTSVVQGGSTLQYRYNVKGPIEEDTGFCDKDEFVWTPMEAGEYEVILYVKDINYKGEYEDIKKIAFTIEKKGKKPVKVLDIVIDKEKKIIVGETVNIMVNGEGGTQLQYAFRIRKDNKKVESIEYNRSNWINFMPKEVGEYEVEIMLKDKYSDKIYDAQTFINLKAMEYLPGEIDYIILPYKETYLIGDTIEFECIIQNTQSVLVKYETKINGHSIEQTEFSKNKKLRFIPKIAGKYTIEVYAKNLKCKGEFDSKKQITLHVSEAAPVIETKIITNRLEGKINEELTFEVISRGGKDVCYEFYLMENNNWRKVQAYSKKHYYSFMPFVPGKYNILALAKSYYKKVSYEDYDKITFYVKDIKE</sequence>
<protein>
    <recommendedName>
        <fullName evidence="2">Two component regulator three Y domain-containing protein</fullName>
    </recommendedName>
</protein>
<evidence type="ECO:0000256" key="1">
    <source>
        <dbReference type="SAM" id="Coils"/>
    </source>
</evidence>
<gene>
    <name evidence="3" type="ORF">CLCHR_15880</name>
</gene>
<organism evidence="3 4">
    <name type="scientific">Clostridium chromiireducens</name>
    <dbReference type="NCBI Taxonomy" id="225345"/>
    <lineage>
        <taxon>Bacteria</taxon>
        <taxon>Bacillati</taxon>
        <taxon>Bacillota</taxon>
        <taxon>Clostridia</taxon>
        <taxon>Eubacteriales</taxon>
        <taxon>Clostridiaceae</taxon>
        <taxon>Clostridium</taxon>
    </lineage>
</organism>
<feature type="domain" description="Two component regulator three Y" evidence="2">
    <location>
        <begin position="262"/>
        <end position="326"/>
    </location>
</feature>
<evidence type="ECO:0000313" key="3">
    <source>
        <dbReference type="EMBL" id="OPJ63490.1"/>
    </source>
</evidence>
<dbReference type="Pfam" id="PF07495">
    <property type="entry name" value="Y_Y_Y"/>
    <property type="match status" value="6"/>
</dbReference>
<feature type="domain" description="Two component regulator three Y" evidence="2">
    <location>
        <begin position="654"/>
        <end position="716"/>
    </location>
</feature>
<comment type="caution">
    <text evidence="3">The sequence shown here is derived from an EMBL/GenBank/DDBJ whole genome shotgun (WGS) entry which is preliminary data.</text>
</comment>
<keyword evidence="4" id="KW-1185">Reference proteome</keyword>
<feature type="domain" description="Two component regulator three Y" evidence="2">
    <location>
        <begin position="556"/>
        <end position="614"/>
    </location>
</feature>
<dbReference type="STRING" id="225345.CLCHR_15880"/>
<proteinExistence type="predicted"/>
<dbReference type="Proteomes" id="UP000191056">
    <property type="component" value="Unassembled WGS sequence"/>
</dbReference>
<accession>A0A1V4IUJ1</accession>
<reference evidence="3 4" key="1">
    <citation type="submission" date="2017-03" db="EMBL/GenBank/DDBJ databases">
        <title>Genome sequence of Clostridium chromiireducens DSM 23318.</title>
        <authorList>
            <person name="Poehlein A."/>
            <person name="Daniel R."/>
        </authorList>
    </citation>
    <scope>NUCLEOTIDE SEQUENCE [LARGE SCALE GENOMIC DNA]</scope>
    <source>
        <strain evidence="3 4">DSM 23318</strain>
    </source>
</reference>
<dbReference type="AlphaFoldDB" id="A0A1V4IUJ1"/>
<dbReference type="NCBIfam" id="NF010681">
    <property type="entry name" value="PRK14081.1"/>
    <property type="match status" value="1"/>
</dbReference>
<dbReference type="EMBL" id="MZGT01000017">
    <property type="protein sequence ID" value="OPJ63490.1"/>
    <property type="molecule type" value="Genomic_DNA"/>
</dbReference>
<feature type="domain" description="Two component regulator three Y" evidence="2">
    <location>
        <begin position="40"/>
        <end position="93"/>
    </location>
</feature>
<name>A0A1V4IUJ1_9CLOT</name>
<keyword evidence="1" id="KW-0175">Coiled coil</keyword>
<dbReference type="InterPro" id="IPR011123">
    <property type="entry name" value="Y_Y_Y"/>
</dbReference>
<evidence type="ECO:0000313" key="4">
    <source>
        <dbReference type="Proteomes" id="UP000191056"/>
    </source>
</evidence>
<feature type="domain" description="Two component regulator three Y" evidence="2">
    <location>
        <begin position="460"/>
        <end position="522"/>
    </location>
</feature>
<evidence type="ECO:0000259" key="2">
    <source>
        <dbReference type="Pfam" id="PF07495"/>
    </source>
</evidence>
<feature type="domain" description="Two component regulator three Y" evidence="2">
    <location>
        <begin position="368"/>
        <end position="428"/>
    </location>
</feature>
<feature type="coiled-coil region" evidence="1">
    <location>
        <begin position="134"/>
        <end position="172"/>
    </location>
</feature>